<reference evidence="3 4" key="1">
    <citation type="submission" date="2021-05" db="EMBL/GenBank/DDBJ databases">
        <title>Genome Assembly of Synthetic Allotetraploid Brassica napus Reveals Homoeologous Exchanges between Subgenomes.</title>
        <authorList>
            <person name="Davis J.T."/>
        </authorList>
    </citation>
    <scope>NUCLEOTIDE SEQUENCE [LARGE SCALE GENOMIC DNA]</scope>
    <source>
        <strain evidence="4">cv. Da-Ae</strain>
        <tissue evidence="3">Seedling</tissue>
    </source>
</reference>
<evidence type="ECO:0000313" key="4">
    <source>
        <dbReference type="Proteomes" id="UP000824890"/>
    </source>
</evidence>
<dbReference type="InterPro" id="IPR008502">
    <property type="entry name" value="Prolamin-like"/>
</dbReference>
<dbReference type="PANTHER" id="PTHR31951:SF27">
    <property type="entry name" value="BIFUNCTIONAL INHIBITOR_LIPID-TRANSFER PROTEIN_SEED STORAGE 2S ALBUMIN SUPERFAMILY PROTEIN-RELATED"/>
    <property type="match status" value="1"/>
</dbReference>
<sequence>MVTCIPSSAVEENEPKKVMGSIPKCAFNIISQVFGSGVVFIPCCQELKEKECHDTLVKYIAERPSLIGNESRYLQKRDEVWAHCVSVSKELSPA</sequence>
<protein>
    <recommendedName>
        <fullName evidence="2">Prolamin-like domain-containing protein</fullName>
    </recommendedName>
</protein>
<evidence type="ECO:0000313" key="3">
    <source>
        <dbReference type="EMBL" id="KAH0869202.1"/>
    </source>
</evidence>
<keyword evidence="1" id="KW-0732">Signal</keyword>
<feature type="domain" description="Prolamin-like" evidence="2">
    <location>
        <begin position="19"/>
        <end position="85"/>
    </location>
</feature>
<organism evidence="3 4">
    <name type="scientific">Brassica napus</name>
    <name type="common">Rape</name>
    <dbReference type="NCBI Taxonomy" id="3708"/>
    <lineage>
        <taxon>Eukaryota</taxon>
        <taxon>Viridiplantae</taxon>
        <taxon>Streptophyta</taxon>
        <taxon>Embryophyta</taxon>
        <taxon>Tracheophyta</taxon>
        <taxon>Spermatophyta</taxon>
        <taxon>Magnoliopsida</taxon>
        <taxon>eudicotyledons</taxon>
        <taxon>Gunneridae</taxon>
        <taxon>Pentapetalae</taxon>
        <taxon>rosids</taxon>
        <taxon>malvids</taxon>
        <taxon>Brassicales</taxon>
        <taxon>Brassicaceae</taxon>
        <taxon>Brassiceae</taxon>
        <taxon>Brassica</taxon>
    </lineage>
</organism>
<comment type="caution">
    <text evidence="3">The sequence shown here is derived from an EMBL/GenBank/DDBJ whole genome shotgun (WGS) entry which is preliminary data.</text>
</comment>
<keyword evidence="4" id="KW-1185">Reference proteome</keyword>
<dbReference type="Pfam" id="PF05617">
    <property type="entry name" value="Prolamin_like"/>
    <property type="match status" value="1"/>
</dbReference>
<evidence type="ECO:0000259" key="2">
    <source>
        <dbReference type="Pfam" id="PF05617"/>
    </source>
</evidence>
<evidence type="ECO:0000256" key="1">
    <source>
        <dbReference type="ARBA" id="ARBA00022729"/>
    </source>
</evidence>
<dbReference type="PANTHER" id="PTHR31951">
    <property type="entry name" value="BIFUNCTIONAL INHIBITOR/LIPID-TRANSFER PROTEIN/SEED STORAGE 2S ALBUMIN SUPERFAMILY PROTEIN-RELATED"/>
    <property type="match status" value="1"/>
</dbReference>
<proteinExistence type="predicted"/>
<accession>A0ABQ7YNL7</accession>
<gene>
    <name evidence="3" type="ORF">HID58_076224</name>
</gene>
<dbReference type="Proteomes" id="UP000824890">
    <property type="component" value="Unassembled WGS sequence"/>
</dbReference>
<dbReference type="EMBL" id="JAGKQM010000017">
    <property type="protein sequence ID" value="KAH0869202.1"/>
    <property type="molecule type" value="Genomic_DNA"/>
</dbReference>
<name>A0ABQ7YNL7_BRANA</name>